<dbReference type="SUPFAM" id="SSF49265">
    <property type="entry name" value="Fibronectin type III"/>
    <property type="match status" value="1"/>
</dbReference>
<dbReference type="CDD" id="cd00063">
    <property type="entry name" value="FN3"/>
    <property type="match status" value="1"/>
</dbReference>
<reference evidence="1" key="1">
    <citation type="submission" date="2020-11" db="EMBL/GenBank/DDBJ databases">
        <authorList>
            <person name="Tran Van P."/>
        </authorList>
    </citation>
    <scope>NUCLEOTIDE SEQUENCE</scope>
</reference>
<dbReference type="Gene3D" id="2.60.40.10">
    <property type="entry name" value="Immunoglobulins"/>
    <property type="match status" value="1"/>
</dbReference>
<sequence>MNGTNGSSPLHGAYPPRPPSEFRVTRVVGQDAILVAWSPPEDRQGITGYQLYVNDALHSQVRKPERTKALLNNLRLWERKSVPANLKVEIRSLDPTGKLSPPVVATVDQSILAGNKRESVC</sequence>
<organism evidence="1">
    <name type="scientific">Cyprideis torosa</name>
    <dbReference type="NCBI Taxonomy" id="163714"/>
    <lineage>
        <taxon>Eukaryota</taxon>
        <taxon>Metazoa</taxon>
        <taxon>Ecdysozoa</taxon>
        <taxon>Arthropoda</taxon>
        <taxon>Crustacea</taxon>
        <taxon>Oligostraca</taxon>
        <taxon>Ostracoda</taxon>
        <taxon>Podocopa</taxon>
        <taxon>Podocopida</taxon>
        <taxon>Cytherocopina</taxon>
        <taxon>Cytheroidea</taxon>
        <taxon>Cytherideidae</taxon>
        <taxon>Cyprideis</taxon>
    </lineage>
</organism>
<name>A0A7R8ZFS5_9CRUS</name>
<dbReference type="InterPro" id="IPR013783">
    <property type="entry name" value="Ig-like_fold"/>
</dbReference>
<dbReference type="PROSITE" id="PS50853">
    <property type="entry name" value="FN3"/>
    <property type="match status" value="1"/>
</dbReference>
<proteinExistence type="predicted"/>
<dbReference type="OrthoDB" id="6358005at2759"/>
<accession>A0A7R8ZFS5</accession>
<dbReference type="InterPro" id="IPR003961">
    <property type="entry name" value="FN3_dom"/>
</dbReference>
<dbReference type="InterPro" id="IPR057884">
    <property type="entry name" value="FN3_RIM-BP1/2/3"/>
</dbReference>
<dbReference type="Pfam" id="PF25523">
    <property type="entry name" value="Ig_RIMBP2"/>
    <property type="match status" value="1"/>
</dbReference>
<dbReference type="EMBL" id="OB660070">
    <property type="protein sequence ID" value="CAD7222532.1"/>
    <property type="molecule type" value="Genomic_DNA"/>
</dbReference>
<evidence type="ECO:0000313" key="1">
    <source>
        <dbReference type="EMBL" id="CAD7222532.1"/>
    </source>
</evidence>
<dbReference type="AlphaFoldDB" id="A0A7R8ZFS5"/>
<gene>
    <name evidence="1" type="ORF">CTOB1V02_LOCUS534</name>
</gene>
<dbReference type="InterPro" id="IPR036116">
    <property type="entry name" value="FN3_sf"/>
</dbReference>
<protein>
    <submittedName>
        <fullName evidence="1">Uncharacterized protein</fullName>
    </submittedName>
</protein>